<reference evidence="3" key="2">
    <citation type="submission" date="2015-05" db="EMBL/GenBank/DDBJ databases">
        <title>Complete genome sequence of Halanaeroarchaeum sulfurireducens type strain M27-SA2, a sulfate-reducer haloarchaeon from marine anoxic lake Medee.</title>
        <authorList>
            <person name="Messina E."/>
            <person name="Kublanov I.V."/>
            <person name="Toshchakov S."/>
            <person name="Arcadi E."/>
            <person name="La Spada G."/>
            <person name="La Cono V."/>
            <person name="Yakimov M.M."/>
        </authorList>
    </citation>
    <scope>NUCLEOTIDE SEQUENCE [LARGE SCALE GENOMIC DNA]</scope>
    <source>
        <strain evidence="3">M27-SA2</strain>
    </source>
</reference>
<name>A0A0F7PEK3_9EURY</name>
<evidence type="ECO:0000313" key="1">
    <source>
        <dbReference type="EMBL" id="AKH98024.1"/>
    </source>
</evidence>
<dbReference type="InterPro" id="IPR043821">
    <property type="entry name" value="DUF5799"/>
</dbReference>
<dbReference type="OrthoDB" id="204348at2157"/>
<keyword evidence="4" id="KW-1185">Reference proteome</keyword>
<dbReference type="STRING" id="1604004.HLASA_1532"/>
<dbReference type="HOGENOM" id="CLU_110566_0_0_2"/>
<dbReference type="EMBL" id="CP011564">
    <property type="protein sequence ID" value="ALG82418.1"/>
    <property type="molecule type" value="Genomic_DNA"/>
</dbReference>
<dbReference type="RefSeq" id="WP_050048721.1">
    <property type="nucleotide sequence ID" value="NZ_CP008874.1"/>
</dbReference>
<sequence length="151" mass="16419">MADESWHDRVVGARMSVDDTFEDRVVASSFSRQQWNLLMTAVEFEIVDAEDPERARIVADTDGLDAVLPELDALDQGMAAMGGSESDVGGSAGGGLVDSIKGALGMRDDGSVDDTQRAEAVELTQAYADTLQTHLEEQDRWEEIREIATQN</sequence>
<dbReference type="Pfam" id="PF19113">
    <property type="entry name" value="DUF5799"/>
    <property type="match status" value="1"/>
</dbReference>
<proteinExistence type="predicted"/>
<dbReference type="Proteomes" id="UP000060390">
    <property type="component" value="Chromosome"/>
</dbReference>
<dbReference type="KEGG" id="hsf:HLASA_1532"/>
<reference evidence="1 4" key="1">
    <citation type="journal article" date="2015" name="ISME J.">
        <title>Elemental sulfur and acetate can support life of a novel strictly anaerobic haloarchaeon.</title>
        <authorList>
            <person name="Sorokin D.Y."/>
            <person name="Kublanov I.V."/>
            <person name="Gavrilov S.N."/>
            <person name="Rojo D."/>
            <person name="Roman P."/>
            <person name="Golyshin P.N."/>
            <person name="Slepak V.Z."/>
            <person name="Smedile F."/>
            <person name="Ferrer M."/>
            <person name="Messina E."/>
            <person name="La Cono V."/>
            <person name="Yakimov M.M."/>
        </authorList>
    </citation>
    <scope>NUCLEOTIDE SEQUENCE [LARGE SCALE GENOMIC DNA]</scope>
    <source>
        <strain evidence="1 4">HSR2</strain>
    </source>
</reference>
<evidence type="ECO:0000313" key="3">
    <source>
        <dbReference type="Proteomes" id="UP000060390"/>
    </source>
</evidence>
<dbReference type="EMBL" id="CP008874">
    <property type="protein sequence ID" value="AKH98024.1"/>
    <property type="molecule type" value="Genomic_DNA"/>
</dbReference>
<dbReference type="Proteomes" id="UP000069906">
    <property type="component" value="Chromosome"/>
</dbReference>
<dbReference type="GeneID" id="26010872"/>
<reference evidence="2 3" key="3">
    <citation type="journal article" date="2016" name="Stand. Genomic Sci.">
        <title>Complete genome sequence of 'Halanaeroarchaeum sulfurireducens' M27-SA2, a sulfur-reducing and acetate-oxidizing haloarchaeon from the deep-sea hypersaline anoxic lake Medee.</title>
        <authorList>
            <person name="Messina E."/>
            <person name="Sorokin D.Y."/>
            <person name="Kublanov I.V."/>
            <person name="Toshchakov S."/>
            <person name="Lopatina A."/>
            <person name="Arcadi E."/>
            <person name="Smedile F."/>
            <person name="La Spada G."/>
            <person name="La Cono V."/>
            <person name="Yakimov M.M."/>
        </authorList>
    </citation>
    <scope>NUCLEOTIDE SEQUENCE [LARGE SCALE GENOMIC DNA]</scope>
    <source>
        <strain evidence="2 3">M27-SA2</strain>
    </source>
</reference>
<evidence type="ECO:0000313" key="4">
    <source>
        <dbReference type="Proteomes" id="UP000069906"/>
    </source>
</evidence>
<accession>A0A0F7PEK3</accession>
<protein>
    <submittedName>
        <fullName evidence="1">Uncharacterized protein</fullName>
    </submittedName>
</protein>
<gene>
    <name evidence="2" type="ORF">HLASA_1532</name>
    <name evidence="1" type="ORF">HLASF_1545</name>
</gene>
<evidence type="ECO:0000313" key="2">
    <source>
        <dbReference type="EMBL" id="ALG82418.1"/>
    </source>
</evidence>
<dbReference type="AlphaFoldDB" id="A0A0F7PEK3"/>
<dbReference type="KEGG" id="hsu:HLASF_1545"/>
<organism evidence="1 4">
    <name type="scientific">Halanaeroarchaeum sulfurireducens</name>
    <dbReference type="NCBI Taxonomy" id="1604004"/>
    <lineage>
        <taxon>Archaea</taxon>
        <taxon>Methanobacteriati</taxon>
        <taxon>Methanobacteriota</taxon>
        <taxon>Stenosarchaea group</taxon>
        <taxon>Halobacteria</taxon>
        <taxon>Halobacteriales</taxon>
        <taxon>Halobacteriaceae</taxon>
        <taxon>Halanaeroarchaeum</taxon>
    </lineage>
</organism>